<name>A0AB39BF35_9MICO</name>
<accession>A0AB39BF35</accession>
<dbReference type="Gene3D" id="3.40.50.1000">
    <property type="entry name" value="HAD superfamily/HAD-like"/>
    <property type="match status" value="1"/>
</dbReference>
<protein>
    <submittedName>
        <fullName evidence="1">HAD hydrolase-like protein</fullName>
    </submittedName>
</protein>
<sequence>MRARPATEPHGPTPLAIFDLDGTLVDSGANILAGLRATFAALGLPVPDDTELVHYIGPPVRHSFRLRAGLDHADAEEAGRLYGRISDERFRDGVSVYPGVREALDALAENGARLAIATSKPEPQALALLDEHGLSGGFEVVVGYRPTGERESKAEIIREVLDLVAGPGGTAEAAVMVGDREHDLTGASANGIPSVWAGWGYGSPEEGAFATLTAAQPEQLADAVWSVIGPVHRPSR</sequence>
<dbReference type="InterPro" id="IPR050155">
    <property type="entry name" value="HAD-like_hydrolase_sf"/>
</dbReference>
<dbReference type="SUPFAM" id="SSF56784">
    <property type="entry name" value="HAD-like"/>
    <property type="match status" value="1"/>
</dbReference>
<dbReference type="RefSeq" id="WP_368497137.1">
    <property type="nucleotide sequence ID" value="NZ_CP162511.1"/>
</dbReference>
<dbReference type="InterPro" id="IPR023198">
    <property type="entry name" value="PGP-like_dom2"/>
</dbReference>
<dbReference type="GO" id="GO:0004713">
    <property type="term" value="F:protein tyrosine kinase activity"/>
    <property type="evidence" value="ECO:0007669"/>
    <property type="project" value="TreeGrafter"/>
</dbReference>
<organism evidence="1">
    <name type="scientific">Herbiconiux sp. A18JL235</name>
    <dbReference type="NCBI Taxonomy" id="3152363"/>
    <lineage>
        <taxon>Bacteria</taxon>
        <taxon>Bacillati</taxon>
        <taxon>Actinomycetota</taxon>
        <taxon>Actinomycetes</taxon>
        <taxon>Micrococcales</taxon>
        <taxon>Microbacteriaceae</taxon>
        <taxon>Herbiconiux</taxon>
    </lineage>
</organism>
<keyword evidence="1" id="KW-0378">Hydrolase</keyword>
<dbReference type="PANTHER" id="PTHR43434">
    <property type="entry name" value="PHOSPHOGLYCOLATE PHOSPHATASE"/>
    <property type="match status" value="1"/>
</dbReference>
<reference evidence="1" key="1">
    <citation type="submission" date="2024-05" db="EMBL/GenBank/DDBJ databases">
        <title>Herbiconiux sp. A18JL235.</title>
        <authorList>
            <person name="Zhang G."/>
        </authorList>
    </citation>
    <scope>NUCLEOTIDE SEQUENCE</scope>
    <source>
        <strain evidence="1">A18JL235</strain>
    </source>
</reference>
<dbReference type="GO" id="GO:0016787">
    <property type="term" value="F:hydrolase activity"/>
    <property type="evidence" value="ECO:0007669"/>
    <property type="project" value="UniProtKB-KW"/>
</dbReference>
<dbReference type="EMBL" id="CP162511">
    <property type="protein sequence ID" value="XDI04730.1"/>
    <property type="molecule type" value="Genomic_DNA"/>
</dbReference>
<dbReference type="InterPro" id="IPR023214">
    <property type="entry name" value="HAD_sf"/>
</dbReference>
<proteinExistence type="predicted"/>
<dbReference type="AlphaFoldDB" id="A0AB39BF35"/>
<dbReference type="InterPro" id="IPR036412">
    <property type="entry name" value="HAD-like_sf"/>
</dbReference>
<dbReference type="GO" id="GO:0005829">
    <property type="term" value="C:cytosol"/>
    <property type="evidence" value="ECO:0007669"/>
    <property type="project" value="TreeGrafter"/>
</dbReference>
<dbReference type="Pfam" id="PF13419">
    <property type="entry name" value="HAD_2"/>
    <property type="match status" value="1"/>
</dbReference>
<gene>
    <name evidence="1" type="ORF">ABFY20_15500</name>
</gene>
<dbReference type="Gene3D" id="1.10.150.240">
    <property type="entry name" value="Putative phosphatase, domain 2"/>
    <property type="match status" value="1"/>
</dbReference>
<evidence type="ECO:0000313" key="1">
    <source>
        <dbReference type="EMBL" id="XDI04730.1"/>
    </source>
</evidence>
<dbReference type="InterPro" id="IPR041492">
    <property type="entry name" value="HAD_2"/>
</dbReference>
<dbReference type="PANTHER" id="PTHR43434:SF20">
    <property type="entry name" value="5'-NUCLEOTIDASE"/>
    <property type="match status" value="1"/>
</dbReference>